<feature type="binding site" evidence="7">
    <location>
        <position position="124"/>
    </location>
    <ligand>
        <name>Fe cation</name>
        <dbReference type="ChEBI" id="CHEBI:24875"/>
        <label>2</label>
    </ligand>
</feature>
<dbReference type="KEGG" id="aplc:110989638"/>
<evidence type="ECO:0000256" key="7">
    <source>
        <dbReference type="PIRSR" id="PIRSR000898-1"/>
    </source>
</evidence>
<feature type="disulfide bond" evidence="8">
    <location>
        <begin position="175"/>
        <end position="235"/>
    </location>
</feature>
<dbReference type="PANTHER" id="PTHR10161">
    <property type="entry name" value="TARTRATE-RESISTANT ACID PHOSPHATASE TYPE 5"/>
    <property type="match status" value="1"/>
</dbReference>
<dbReference type="InterPro" id="IPR029052">
    <property type="entry name" value="Metallo-depent_PP-like"/>
</dbReference>
<dbReference type="Proteomes" id="UP000694845">
    <property type="component" value="Unplaced"/>
</dbReference>
<dbReference type="InterPro" id="IPR004843">
    <property type="entry name" value="Calcineurin-like_PHP"/>
</dbReference>
<evidence type="ECO:0000256" key="8">
    <source>
        <dbReference type="PIRSR" id="PIRSR000898-2"/>
    </source>
</evidence>
<evidence type="ECO:0000256" key="5">
    <source>
        <dbReference type="ARBA" id="ARBA00022801"/>
    </source>
</evidence>
<feature type="domain" description="Calcineurin-like phosphoesterase" evidence="11">
    <location>
        <begin position="41"/>
        <end position="259"/>
    </location>
</feature>
<dbReference type="CTD" id="54"/>
<keyword evidence="12" id="KW-1185">Reference proteome</keyword>
<dbReference type="CDD" id="cd07378">
    <property type="entry name" value="MPP_ACP5"/>
    <property type="match status" value="1"/>
</dbReference>
<evidence type="ECO:0000259" key="11">
    <source>
        <dbReference type="Pfam" id="PF00149"/>
    </source>
</evidence>
<proteinExistence type="predicted"/>
<dbReference type="GO" id="GO:0003993">
    <property type="term" value="F:acid phosphatase activity"/>
    <property type="evidence" value="ECO:0007669"/>
    <property type="project" value="UniProtKB-UniRule"/>
</dbReference>
<gene>
    <name evidence="13" type="primary">LOC110989638</name>
</gene>
<evidence type="ECO:0000313" key="13">
    <source>
        <dbReference type="RefSeq" id="XP_022109870.1"/>
    </source>
</evidence>
<evidence type="ECO:0000256" key="9">
    <source>
        <dbReference type="PIRSR" id="PIRSR000898-3"/>
    </source>
</evidence>
<feature type="binding site" evidence="7">
    <location>
        <position position="85"/>
    </location>
    <ligand>
        <name>Fe cation</name>
        <dbReference type="ChEBI" id="CHEBI:24875"/>
        <label>2</label>
    </ligand>
</feature>
<dbReference type="AlphaFoldDB" id="A0A8B7ZYP1"/>
<dbReference type="GO" id="GO:0046872">
    <property type="term" value="F:metal ion binding"/>
    <property type="evidence" value="ECO:0007669"/>
    <property type="project" value="UniProtKB-KW"/>
</dbReference>
<comment type="catalytic activity">
    <reaction evidence="1 6">
        <text>a phosphate monoester + H2O = an alcohol + phosphate</text>
        <dbReference type="Rhea" id="RHEA:15017"/>
        <dbReference type="ChEBI" id="CHEBI:15377"/>
        <dbReference type="ChEBI" id="CHEBI:30879"/>
        <dbReference type="ChEBI" id="CHEBI:43474"/>
        <dbReference type="ChEBI" id="CHEBI:67140"/>
        <dbReference type="EC" id="3.1.3.2"/>
    </reaction>
</comment>
<feature type="glycosylation site" description="N-linked (GlcNAc...) asparagine" evidence="9">
    <location>
        <position position="130"/>
    </location>
</feature>
<feature type="binding site" evidence="7">
    <location>
        <position position="258"/>
    </location>
    <ligand>
        <name>Fe cation</name>
        <dbReference type="ChEBI" id="CHEBI:24875"/>
        <label>1</label>
    </ligand>
</feature>
<feature type="binding site" evidence="7">
    <location>
        <position position="47"/>
    </location>
    <ligand>
        <name>Fe cation</name>
        <dbReference type="ChEBI" id="CHEBI:24875"/>
        <label>1</label>
    </ligand>
</feature>
<comment type="cofactor">
    <cofactor evidence="7">
        <name>Fe cation</name>
        <dbReference type="ChEBI" id="CHEBI:24875"/>
    </cofactor>
    <text evidence="7">Binds 2 iron ions per subunit.</text>
</comment>
<feature type="binding site" evidence="7">
    <location>
        <position position="85"/>
    </location>
    <ligand>
        <name>Fe cation</name>
        <dbReference type="ChEBI" id="CHEBI:24875"/>
        <label>1</label>
    </ligand>
</feature>
<dbReference type="InterPro" id="IPR024927">
    <property type="entry name" value="Acid_PPase"/>
</dbReference>
<keyword evidence="8" id="KW-1015">Disulfide bond</keyword>
<dbReference type="GeneID" id="110989638"/>
<dbReference type="RefSeq" id="XP_022109870.1">
    <property type="nucleotide sequence ID" value="XM_022254178.1"/>
</dbReference>
<evidence type="ECO:0000313" key="12">
    <source>
        <dbReference type="Proteomes" id="UP000694845"/>
    </source>
</evidence>
<feature type="chain" id="PRO_5034587309" description="Tartrate-resistant acid phosphatase type 5" evidence="10">
    <location>
        <begin position="30"/>
        <end position="347"/>
    </location>
</feature>
<dbReference type="GO" id="GO:0045453">
    <property type="term" value="P:bone resorption"/>
    <property type="evidence" value="ECO:0007669"/>
    <property type="project" value="TreeGrafter"/>
</dbReference>
<keyword evidence="4 10" id="KW-0732">Signal</keyword>
<organism evidence="12 13">
    <name type="scientific">Acanthaster planci</name>
    <name type="common">Crown-of-thorns starfish</name>
    <dbReference type="NCBI Taxonomy" id="133434"/>
    <lineage>
        <taxon>Eukaryota</taxon>
        <taxon>Metazoa</taxon>
        <taxon>Echinodermata</taxon>
        <taxon>Eleutherozoa</taxon>
        <taxon>Asterozoa</taxon>
        <taxon>Asteroidea</taxon>
        <taxon>Valvatacea</taxon>
        <taxon>Valvatida</taxon>
        <taxon>Acanthasteridae</taxon>
        <taxon>Acanthaster</taxon>
    </lineage>
</organism>
<feature type="signal peptide" evidence="10">
    <location>
        <begin position="1"/>
        <end position="29"/>
    </location>
</feature>
<dbReference type="OrthoDB" id="411211at2759"/>
<dbReference type="InterPro" id="IPR051558">
    <property type="entry name" value="Metallophosphoesterase_PAP"/>
</dbReference>
<reference evidence="13" key="1">
    <citation type="submission" date="2025-08" db="UniProtKB">
        <authorList>
            <consortium name="RefSeq"/>
        </authorList>
    </citation>
    <scope>IDENTIFICATION</scope>
</reference>
<keyword evidence="6 7" id="KW-0408">Iron</keyword>
<evidence type="ECO:0000256" key="10">
    <source>
        <dbReference type="SAM" id="SignalP"/>
    </source>
</evidence>
<feature type="binding site" evidence="7">
    <location>
        <position position="221"/>
    </location>
    <ligand>
        <name>Fe cation</name>
        <dbReference type="ChEBI" id="CHEBI:24875"/>
        <label>2</label>
    </ligand>
</feature>
<feature type="binding site" evidence="7">
    <location>
        <position position="88"/>
    </location>
    <ligand>
        <name>Fe cation</name>
        <dbReference type="ChEBI" id="CHEBI:24875"/>
        <label>1</label>
    </ligand>
</feature>
<evidence type="ECO:0000256" key="3">
    <source>
        <dbReference type="ARBA" id="ARBA00015822"/>
    </source>
</evidence>
<accession>A0A8B7ZYP1</accession>
<dbReference type="PIRSF" id="PIRSF000898">
    <property type="entry name" value="Acid_Ptase_5"/>
    <property type="match status" value="1"/>
</dbReference>
<sequence length="347" mass="39055">MTSARMIMTCVMTQKIFLVLVLVFKLVDGVYLPQSEDGILSFLALGDWGGVSFTPYTTPDELGCANQMGAIAKRINSTFVLALGDNFYDFGIRTDAHDKRFKETFEDVFTAQSLQTPWYIIAGNHDWRGNVTAELEYTKLSKRWTFPSLYYAFNHTIPGTKVKVAFIMLDTQVLCSILDEFSTPEELAGPLDKIAAEKEWQWVEEQLKATQSADYVIVAGHYPVWSIAEHGPTDCLVSRLRPLLIKYNVSAYFSGHDHNLQHLREDNLTVDYFVIGAGHIIDTSESHKDSVPHNSLKFHYADIAGKGGFAYVQTTPKSMRLIFSDGLAGKDLYSAEIRPRSKVTRLN</sequence>
<dbReference type="Gene3D" id="3.60.21.10">
    <property type="match status" value="1"/>
</dbReference>
<protein>
    <recommendedName>
        <fullName evidence="3 6">Tartrate-resistant acid phosphatase type 5</fullName>
        <ecNumber evidence="2 6">3.1.3.2</ecNumber>
    </recommendedName>
</protein>
<feature type="binding site" evidence="7">
    <location>
        <position position="256"/>
    </location>
    <ligand>
        <name>Fe cation</name>
        <dbReference type="ChEBI" id="CHEBI:24875"/>
        <label>2</label>
    </ligand>
</feature>
<dbReference type="FunFam" id="3.60.21.10:FF:000062">
    <property type="entry name" value="Tartrate-resistant acid phosphatase type 5"/>
    <property type="match status" value="1"/>
</dbReference>
<evidence type="ECO:0000256" key="6">
    <source>
        <dbReference type="PIRNR" id="PIRNR000898"/>
    </source>
</evidence>
<keyword evidence="5 6" id="KW-0378">Hydrolase</keyword>
<dbReference type="EC" id="3.1.3.2" evidence="2 6"/>
<dbReference type="SUPFAM" id="SSF56300">
    <property type="entry name" value="Metallo-dependent phosphatases"/>
    <property type="match status" value="1"/>
</dbReference>
<evidence type="ECO:0000256" key="2">
    <source>
        <dbReference type="ARBA" id="ARBA00012646"/>
    </source>
</evidence>
<evidence type="ECO:0000256" key="4">
    <source>
        <dbReference type="ARBA" id="ARBA00022729"/>
    </source>
</evidence>
<name>A0A8B7ZYP1_ACAPL</name>
<keyword evidence="7" id="KW-0479">Metal-binding</keyword>
<dbReference type="PANTHER" id="PTHR10161:SF14">
    <property type="entry name" value="TARTRATE-RESISTANT ACID PHOSPHATASE TYPE 5"/>
    <property type="match status" value="1"/>
</dbReference>
<dbReference type="GlyCosmos" id="A0A8B7ZYP1">
    <property type="glycosylation" value="1 site, No reported glycans"/>
</dbReference>
<dbReference type="Pfam" id="PF00149">
    <property type="entry name" value="Metallophos"/>
    <property type="match status" value="1"/>
</dbReference>
<evidence type="ECO:0000256" key="1">
    <source>
        <dbReference type="ARBA" id="ARBA00000032"/>
    </source>
</evidence>